<dbReference type="PATRIC" id="fig|1265819.5.peg.1982"/>
<gene>
    <name evidence="3" type="ORF">PGRAN_09931</name>
</gene>
<keyword evidence="4" id="KW-1185">Reference proteome</keyword>
<feature type="transmembrane region" description="Helical" evidence="1">
    <location>
        <begin position="102"/>
        <end position="125"/>
    </location>
</feature>
<feature type="transmembrane region" description="Helical" evidence="1">
    <location>
        <begin position="6"/>
        <end position="25"/>
    </location>
</feature>
<protein>
    <submittedName>
        <fullName evidence="3">Peptidase M56 BlaR1</fullName>
    </submittedName>
</protein>
<dbReference type="CDD" id="cd07341">
    <property type="entry name" value="M56_BlaR1_MecR1_like"/>
    <property type="match status" value="1"/>
</dbReference>
<dbReference type="PANTHER" id="PTHR34978:SF3">
    <property type="entry name" value="SLR0241 PROTEIN"/>
    <property type="match status" value="1"/>
</dbReference>
<feature type="transmembrane region" description="Helical" evidence="1">
    <location>
        <begin position="307"/>
        <end position="327"/>
    </location>
</feature>
<feature type="domain" description="Peptidase M56" evidence="2">
    <location>
        <begin position="7"/>
        <end position="299"/>
    </location>
</feature>
<dbReference type="AlphaFoldDB" id="W7B7I9"/>
<evidence type="ECO:0000313" key="3">
    <source>
        <dbReference type="EMBL" id="EUJ23239.1"/>
    </source>
</evidence>
<dbReference type="InterPro" id="IPR008756">
    <property type="entry name" value="Peptidase_M56"/>
</dbReference>
<proteinExistence type="predicted"/>
<keyword evidence="1" id="KW-0812">Transmembrane</keyword>
<sequence length="328" mass="37542">MEHIIYTLLEASITMAIIIVLVLLFHHFFGKKYAAKWRYYIWFVVLLGLLLPFRPEFETALIKAPIVTNVATNTNEPQATSGGATNISEVNAVETPAATWSWSLPLILFSIWLTGFIIFLAYNIWKHYRFLNMVKRWTKPVTDRRILSLFEQEKHALGIKSKHIDIHMCRFEISPMLIGFRKPTILLPEKPIDDEELSLILRHELVHYRRKDLWVNTALLLATAIHWFNPFVYVMGRAFQNDCEESCDEQLLMGANLEKRRTYGEAIIGLIKNKDVKRTALSTNFYGGKRTLKNRLTSIMDTSKKKVGVAVLCCGATAVAVILSGSIL</sequence>
<dbReference type="EMBL" id="AODD01000013">
    <property type="protein sequence ID" value="EUJ23239.1"/>
    <property type="molecule type" value="Genomic_DNA"/>
</dbReference>
<evidence type="ECO:0000313" key="4">
    <source>
        <dbReference type="Proteomes" id="UP000019253"/>
    </source>
</evidence>
<dbReference type="Proteomes" id="UP000019253">
    <property type="component" value="Unassembled WGS sequence"/>
</dbReference>
<evidence type="ECO:0000256" key="1">
    <source>
        <dbReference type="SAM" id="Phobius"/>
    </source>
</evidence>
<dbReference type="OrthoDB" id="9770467at2"/>
<dbReference type="Pfam" id="PF05569">
    <property type="entry name" value="Peptidase_M56"/>
    <property type="match status" value="1"/>
</dbReference>
<evidence type="ECO:0000259" key="2">
    <source>
        <dbReference type="Pfam" id="PF05569"/>
    </source>
</evidence>
<dbReference type="PANTHER" id="PTHR34978">
    <property type="entry name" value="POSSIBLE SENSOR-TRANSDUCER PROTEIN BLAR"/>
    <property type="match status" value="1"/>
</dbReference>
<dbReference type="STRING" id="1265819.PGRAN_09931"/>
<keyword evidence="1" id="KW-1133">Transmembrane helix</keyword>
<comment type="caution">
    <text evidence="3">The sequence shown here is derived from an EMBL/GenBank/DDBJ whole genome shotgun (WGS) entry which is preliminary data.</text>
</comment>
<name>W7B7I9_9LIST</name>
<dbReference type="RefSeq" id="WP_036066666.1">
    <property type="nucleotide sequence ID" value="NZ_AODD01000013.1"/>
</dbReference>
<keyword evidence="1" id="KW-0472">Membrane</keyword>
<reference evidence="3 4" key="1">
    <citation type="journal article" date="2014" name="Int. J. Syst. Evol. Microbiol.">
        <title>Listeria floridensis sp. nov., Listeria aquatica sp. nov., Listeria cornellensis sp. nov., Listeria riparia sp. nov. and Listeria grandensis sp. nov., from agricultural and natural environments.</title>
        <authorList>
            <person name="den Bakker H.C."/>
            <person name="Warchocki S."/>
            <person name="Wright E.M."/>
            <person name="Allred A.F."/>
            <person name="Ahlstrom C."/>
            <person name="Manuel C.S."/>
            <person name="Stasiewicz M.J."/>
            <person name="Burrell A."/>
            <person name="Roof S."/>
            <person name="Strawn L."/>
            <person name="Fortes E.D."/>
            <person name="Nightingale K.K."/>
            <person name="Kephart D."/>
            <person name="Wiedmann M."/>
        </authorList>
    </citation>
    <scope>NUCLEOTIDE SEQUENCE [LARGE SCALE GENOMIC DNA]</scope>
    <source>
        <strain evidence="4">FSL F6-971</strain>
    </source>
</reference>
<feature type="transmembrane region" description="Helical" evidence="1">
    <location>
        <begin position="37"/>
        <end position="53"/>
    </location>
</feature>
<dbReference type="InterPro" id="IPR052173">
    <property type="entry name" value="Beta-lactam_resp_regulator"/>
</dbReference>
<accession>W7B7I9</accession>
<organism evidence="3 4">
    <name type="scientific">Listeria grandensis FSL F6-0971</name>
    <dbReference type="NCBI Taxonomy" id="1265819"/>
    <lineage>
        <taxon>Bacteria</taxon>
        <taxon>Bacillati</taxon>
        <taxon>Bacillota</taxon>
        <taxon>Bacilli</taxon>
        <taxon>Bacillales</taxon>
        <taxon>Listeriaceae</taxon>
        <taxon>Listeria</taxon>
    </lineage>
</organism>